<evidence type="ECO:0000313" key="6">
    <source>
        <dbReference type="EMBL" id="MUN29446.1"/>
    </source>
</evidence>
<organism evidence="6 7">
    <name type="scientific">Sulfuracidifex metallicus DSM 6482 = JCM 9184</name>
    <dbReference type="NCBI Taxonomy" id="523847"/>
    <lineage>
        <taxon>Archaea</taxon>
        <taxon>Thermoproteota</taxon>
        <taxon>Thermoprotei</taxon>
        <taxon>Sulfolobales</taxon>
        <taxon>Sulfolobaceae</taxon>
        <taxon>Sulfuracidifex</taxon>
    </lineage>
</organism>
<sequence>MELTKNPPIGIVLQKGDGNSVRGILSQDAEVNMGQLLVIQDNERISLGRIESFEYINNFFSEDSELIRPLTESSEIYDLLSSSTVTRANLFIIRRYSHNSTPKPGSLIRTLPEIRDEDLPEFYGIPGLCGYIKYGRLAGSSIPLLLDLNSITMHAGIFGETGSGKSYNMRYLLYNLSNIKIGEKEDALPIILIDANGDYSDFTYTNSDMLRGRKWIKRYVLRDPLLPNDQRLTIDLSLFSPRDLAEFITSLKYGQTGGNALQSNFLEYVLSLHDQKEFNFLLGTTTGLENLKQEVNGVSSNKELGFNYSTSRSVQSALEIFKNKVVNKLSLVSPNASLTENTLELMWRSRGLATIDFSADASPGIDVTTKQLIVSYVSRITYNYLTRTKYSGSQRFIIFIIEEAQNYIPSNDYPVNANLTKDVLVTLATQGRKFGLSLILVSQRPAFIDKYVLSMLNTFFFHRIYHEDVRYVMSASGGLPESLSHALTSLETGYVIVNGLMSSMKSPVLVRIPWDSRLGSYAGSVERVERVLTTD</sequence>
<dbReference type="RefSeq" id="WP_054838282.1">
    <property type="nucleotide sequence ID" value="NZ_BBBY01000007.1"/>
</dbReference>
<reference evidence="6 7" key="1">
    <citation type="submission" date="2019-10" db="EMBL/GenBank/DDBJ databases">
        <title>Sequencing and Assembly of Multiple Reported Metal-Biooxidizing Members of the Extremely Thermoacidophilic Archaeal Family Sulfolobaceae.</title>
        <authorList>
            <person name="Counts J.A."/>
            <person name="Kelly R.M."/>
        </authorList>
    </citation>
    <scope>NUCLEOTIDE SEQUENCE [LARGE SCALE GENOMIC DNA]</scope>
    <source>
        <strain evidence="6 7">DSM 6482</strain>
    </source>
</reference>
<dbReference type="GO" id="GO:0043138">
    <property type="term" value="F:3'-5' DNA helicase activity"/>
    <property type="evidence" value="ECO:0007669"/>
    <property type="project" value="UniProtKB-EC"/>
</dbReference>
<dbReference type="GO" id="GO:0043139">
    <property type="term" value="F:5'-3' DNA helicase activity"/>
    <property type="evidence" value="ECO:0007669"/>
    <property type="project" value="UniProtKB-EC"/>
</dbReference>
<evidence type="ECO:0000259" key="5">
    <source>
        <dbReference type="Pfam" id="PF01935"/>
    </source>
</evidence>
<evidence type="ECO:0000313" key="7">
    <source>
        <dbReference type="Proteomes" id="UP000470772"/>
    </source>
</evidence>
<dbReference type="InterPro" id="IPR027417">
    <property type="entry name" value="P-loop_NTPase"/>
</dbReference>
<dbReference type="EMBL" id="WGGD01000005">
    <property type="protein sequence ID" value="MUN29446.1"/>
    <property type="molecule type" value="Genomic_DNA"/>
</dbReference>
<comment type="catalytic activity">
    <reaction evidence="3">
        <text>ATP + H2O = ADP + phosphate + H(+)</text>
        <dbReference type="Rhea" id="RHEA:13065"/>
        <dbReference type="ChEBI" id="CHEBI:15377"/>
        <dbReference type="ChEBI" id="CHEBI:15378"/>
        <dbReference type="ChEBI" id="CHEBI:30616"/>
        <dbReference type="ChEBI" id="CHEBI:43474"/>
        <dbReference type="ChEBI" id="CHEBI:456216"/>
        <dbReference type="EC" id="5.6.2.3"/>
    </reaction>
</comment>
<evidence type="ECO:0000256" key="4">
    <source>
        <dbReference type="ARBA" id="ARBA00048988"/>
    </source>
</evidence>
<dbReference type="InterPro" id="IPR008571">
    <property type="entry name" value="HerA-like"/>
</dbReference>
<name>A0A6A9QK97_SULME</name>
<dbReference type="Proteomes" id="UP000470772">
    <property type="component" value="Unassembled WGS sequence"/>
</dbReference>
<gene>
    <name evidence="6" type="ORF">GC250_08350</name>
</gene>
<comment type="caution">
    <text evidence="6">The sequence shown here is derived from an EMBL/GenBank/DDBJ whole genome shotgun (WGS) entry which is preliminary data.</text>
</comment>
<dbReference type="SUPFAM" id="SSF52540">
    <property type="entry name" value="P-loop containing nucleoside triphosphate hydrolases"/>
    <property type="match status" value="1"/>
</dbReference>
<comment type="catalytic activity">
    <reaction evidence="4">
        <text>ATP + H2O = ADP + phosphate + H(+)</text>
        <dbReference type="Rhea" id="RHEA:13065"/>
        <dbReference type="ChEBI" id="CHEBI:15377"/>
        <dbReference type="ChEBI" id="CHEBI:15378"/>
        <dbReference type="ChEBI" id="CHEBI:30616"/>
        <dbReference type="ChEBI" id="CHEBI:43474"/>
        <dbReference type="ChEBI" id="CHEBI:456216"/>
        <dbReference type="EC" id="5.6.2.4"/>
    </reaction>
</comment>
<evidence type="ECO:0000256" key="2">
    <source>
        <dbReference type="ARBA" id="ARBA00034617"/>
    </source>
</evidence>
<keyword evidence="7" id="KW-1185">Reference proteome</keyword>
<comment type="similarity">
    <text evidence="1">Belongs to the HerA family.</text>
</comment>
<proteinExistence type="inferred from homology"/>
<comment type="catalytic activity">
    <reaction evidence="2">
        <text>Couples ATP hydrolysis with the unwinding of duplex DNA by translocating in the 3'-5' direction.</text>
        <dbReference type="EC" id="5.6.2.4"/>
    </reaction>
</comment>
<accession>A0A6A9QK97</accession>
<dbReference type="PANTHER" id="PTHR42957">
    <property type="entry name" value="HELICASE MJ1565-RELATED"/>
    <property type="match status" value="1"/>
</dbReference>
<dbReference type="Gene3D" id="3.40.50.300">
    <property type="entry name" value="P-loop containing nucleotide triphosphate hydrolases"/>
    <property type="match status" value="2"/>
</dbReference>
<protein>
    <submittedName>
        <fullName evidence="6">DUF87 domain-containing protein</fullName>
    </submittedName>
</protein>
<dbReference type="Pfam" id="PF01935">
    <property type="entry name" value="DUF87"/>
    <property type="match status" value="1"/>
</dbReference>
<dbReference type="AlphaFoldDB" id="A0A6A9QK97"/>
<evidence type="ECO:0000256" key="1">
    <source>
        <dbReference type="ARBA" id="ARBA00007816"/>
    </source>
</evidence>
<dbReference type="InterPro" id="IPR002789">
    <property type="entry name" value="HerA_central"/>
</dbReference>
<feature type="domain" description="Helicase HerA central" evidence="5">
    <location>
        <begin position="132"/>
        <end position="379"/>
    </location>
</feature>
<dbReference type="OrthoDB" id="107033at2157"/>
<evidence type="ECO:0000256" key="3">
    <source>
        <dbReference type="ARBA" id="ARBA00048954"/>
    </source>
</evidence>
<dbReference type="PANTHER" id="PTHR42957:SF2">
    <property type="entry name" value="HELICASE HERA CENTRAL DOMAIN-CONTAINING PROTEIN"/>
    <property type="match status" value="1"/>
</dbReference>